<name>Q91434_AMBME</name>
<dbReference type="AlphaFoldDB" id="Q91434"/>
<evidence type="ECO:0000313" key="1">
    <source>
        <dbReference type="EMBL" id="AAB36084.1"/>
    </source>
</evidence>
<feature type="non-terminal residue" evidence="1">
    <location>
        <position position="87"/>
    </location>
</feature>
<dbReference type="EMBL" id="S81457">
    <property type="protein sequence ID" value="AAB36084.1"/>
    <property type="molecule type" value="mRNA"/>
</dbReference>
<sequence>QGNFTDHFYSPHASMASGGINVQNSNVALILDDLMGSRRPEAATPHHCIHKQEDSRVGRCKCSLYNDLPPQLQFSQGHLTNMEAKAC</sequence>
<reference evidence="1" key="1">
    <citation type="journal article" date="1995" name="Cell. Mol. Biol. Res.">
        <title>Confocal microscopy of a newly identified protein associated with heart development in the Mexican axolotl.</title>
        <authorList>
            <person name="Erginel-Unaltuna N."/>
            <person name="Dube D.K."/>
            <person name="Salsbury K.G."/>
            <person name="Lemanski L.F."/>
        </authorList>
    </citation>
    <scope>NUCLEOTIDE SEQUENCE</scope>
</reference>
<accession>Q91434</accession>
<proteinExistence type="evidence at transcript level"/>
<gene>
    <name evidence="1" type="primary">N1</name>
</gene>
<organism evidence="1">
    <name type="scientific">Ambystoma mexicanum</name>
    <name type="common">Axolotl</name>
    <dbReference type="NCBI Taxonomy" id="8296"/>
    <lineage>
        <taxon>Eukaryota</taxon>
        <taxon>Metazoa</taxon>
        <taxon>Chordata</taxon>
        <taxon>Craniata</taxon>
        <taxon>Vertebrata</taxon>
        <taxon>Euteleostomi</taxon>
        <taxon>Amphibia</taxon>
        <taxon>Batrachia</taxon>
        <taxon>Caudata</taxon>
        <taxon>Salamandroidea</taxon>
        <taxon>Ambystomatidae</taxon>
        <taxon>Ambystoma</taxon>
    </lineage>
</organism>
<protein>
    <submittedName>
        <fullName evidence="1">N1</fullName>
    </submittedName>
</protein>